<sequence>MTTRRATDNSETGSATGSRNRSNALDAFMTAKFQIDAMLERLKALSDDHFETHPDGINWGHVGTLNHYASLLRQITDAAFKEGDHAA</sequence>
<dbReference type="EMBL" id="CP070371">
    <property type="protein sequence ID" value="QRZ15609.1"/>
    <property type="molecule type" value="Genomic_DNA"/>
</dbReference>
<dbReference type="Proteomes" id="UP000663629">
    <property type="component" value="Chromosome 2"/>
</dbReference>
<dbReference type="RefSeq" id="WP_205296552.1">
    <property type="nucleotide sequence ID" value="NZ_CP070371.1"/>
</dbReference>
<keyword evidence="3" id="KW-1185">Reference proteome</keyword>
<feature type="region of interest" description="Disordered" evidence="1">
    <location>
        <begin position="1"/>
        <end position="21"/>
    </location>
</feature>
<evidence type="ECO:0000256" key="1">
    <source>
        <dbReference type="SAM" id="MobiDB-lite"/>
    </source>
</evidence>
<gene>
    <name evidence="2" type="ORF">JWJ88_14880</name>
</gene>
<name>A0ABX7JRH3_9RHOB</name>
<accession>A0ABX7JRH3</accession>
<reference evidence="2 3" key="1">
    <citation type="submission" date="2021-02" db="EMBL/GenBank/DDBJ databases">
        <title>Paracoccus methylovroum sp.nov., a new methanol and methylamine utilizing methylotrophic denitrifer.</title>
        <authorList>
            <person name="Timsy T."/>
            <person name="Behrendt U."/>
            <person name="Ulrich A."/>
            <person name="Spanner T."/>
            <person name="Foesel B.U."/>
            <person name="Horn M.A."/>
            <person name="Kolb S."/>
        </authorList>
    </citation>
    <scope>NUCLEOTIDE SEQUENCE [LARGE SCALE GENOMIC DNA]</scope>
    <source>
        <strain evidence="2 3">H4-D09</strain>
    </source>
</reference>
<feature type="compositionally biased region" description="Polar residues" evidence="1">
    <location>
        <begin position="9"/>
        <end position="21"/>
    </location>
</feature>
<evidence type="ECO:0000313" key="2">
    <source>
        <dbReference type="EMBL" id="QRZ15609.1"/>
    </source>
</evidence>
<organism evidence="2 3">
    <name type="scientific">Paracoccus methylovorus</name>
    <dbReference type="NCBI Taxonomy" id="2812658"/>
    <lineage>
        <taxon>Bacteria</taxon>
        <taxon>Pseudomonadati</taxon>
        <taxon>Pseudomonadota</taxon>
        <taxon>Alphaproteobacteria</taxon>
        <taxon>Rhodobacterales</taxon>
        <taxon>Paracoccaceae</taxon>
        <taxon>Paracoccus</taxon>
    </lineage>
</organism>
<proteinExistence type="predicted"/>
<evidence type="ECO:0000313" key="3">
    <source>
        <dbReference type="Proteomes" id="UP000663629"/>
    </source>
</evidence>
<protein>
    <submittedName>
        <fullName evidence="2">Uncharacterized protein</fullName>
    </submittedName>
</protein>